<dbReference type="Gene3D" id="3.90.1150.10">
    <property type="entry name" value="Aspartate Aminotransferase, domain 1"/>
    <property type="match status" value="1"/>
</dbReference>
<dbReference type="CDD" id="cd00609">
    <property type="entry name" value="AAT_like"/>
    <property type="match status" value="1"/>
</dbReference>
<evidence type="ECO:0000256" key="8">
    <source>
        <dbReference type="ARBA" id="ARBA00047481"/>
    </source>
</evidence>
<dbReference type="InterPro" id="IPR015422">
    <property type="entry name" value="PyrdxlP-dep_Trfase_small"/>
</dbReference>
<keyword evidence="7 9" id="KW-0368">Histidine biosynthesis</keyword>
<dbReference type="InterPro" id="IPR004839">
    <property type="entry name" value="Aminotransferase_I/II_large"/>
</dbReference>
<dbReference type="InterPro" id="IPR015421">
    <property type="entry name" value="PyrdxlP-dep_Trfase_major"/>
</dbReference>
<name>A0ABU6NY97_9BACI</name>
<dbReference type="EMBL" id="JARTFS010000006">
    <property type="protein sequence ID" value="MED4401623.1"/>
    <property type="molecule type" value="Genomic_DNA"/>
</dbReference>
<comment type="caution">
    <text evidence="11">The sequence shown here is derived from an EMBL/GenBank/DDBJ whole genome shotgun (WGS) entry which is preliminary data.</text>
</comment>
<dbReference type="GO" id="GO:0004400">
    <property type="term" value="F:histidinol-phosphate transaminase activity"/>
    <property type="evidence" value="ECO:0007669"/>
    <property type="project" value="UniProtKB-EC"/>
</dbReference>
<dbReference type="InterPro" id="IPR015424">
    <property type="entry name" value="PyrdxlP-dep_Trfase"/>
</dbReference>
<dbReference type="HAMAP" id="MF_01023">
    <property type="entry name" value="HisC_aminotrans_2"/>
    <property type="match status" value="1"/>
</dbReference>
<comment type="pathway">
    <text evidence="2 9">Amino-acid biosynthesis; L-histidine biosynthesis; L-histidine from 5-phospho-alpha-D-ribose 1-diphosphate: step 7/9.</text>
</comment>
<evidence type="ECO:0000256" key="1">
    <source>
        <dbReference type="ARBA" id="ARBA00001933"/>
    </source>
</evidence>
<dbReference type="PANTHER" id="PTHR43643">
    <property type="entry name" value="HISTIDINOL-PHOSPHATE AMINOTRANSFERASE 2"/>
    <property type="match status" value="1"/>
</dbReference>
<dbReference type="Proteomes" id="UP001342826">
    <property type="component" value="Unassembled WGS sequence"/>
</dbReference>
<dbReference type="NCBIfam" id="TIGR01141">
    <property type="entry name" value="hisC"/>
    <property type="match status" value="1"/>
</dbReference>
<evidence type="ECO:0000256" key="5">
    <source>
        <dbReference type="ARBA" id="ARBA00022679"/>
    </source>
</evidence>
<dbReference type="InterPro" id="IPR050106">
    <property type="entry name" value="HistidinolP_aminotransfase"/>
</dbReference>
<keyword evidence="9" id="KW-0028">Amino-acid biosynthesis</keyword>
<dbReference type="Gene3D" id="3.40.640.10">
    <property type="entry name" value="Type I PLP-dependent aspartate aminotransferase-like (Major domain)"/>
    <property type="match status" value="1"/>
</dbReference>
<keyword evidence="5 9" id="KW-0808">Transferase</keyword>
<dbReference type="PANTHER" id="PTHR43643:SF3">
    <property type="entry name" value="HISTIDINOL-PHOSPHATE AMINOTRANSFERASE"/>
    <property type="match status" value="1"/>
</dbReference>
<proteinExistence type="inferred from homology"/>
<dbReference type="Pfam" id="PF00155">
    <property type="entry name" value="Aminotran_1_2"/>
    <property type="match status" value="1"/>
</dbReference>
<dbReference type="RefSeq" id="WP_066227949.1">
    <property type="nucleotide sequence ID" value="NZ_JARTFQ010000006.1"/>
</dbReference>
<sequence length="362" mass="41204">MTMILPHIKQIKPYVSGIQPPTGNDVIKLNLNEHPYAPSPNVLNVFRTIKEESLRRYPNSQCDELRRALARKYDVKKEQTFCGNGSSEIISLLFTVFLDRGHRIAIPDPSFALYYSMAAVHQVECLKIPVRYNFTIDTDALITAEAKAIVLVNPNAPTGLLLPPQEVERIAKHFSGLVIVDEAYIDFAEADSSIVPLIKKYKNLVVVRTFSKAYSLCGVRVGYCFADEALISALEKGKNLYNVNFISQQLALAALLDEKHLKTTTDAVKRTRDDFIKNIRKLGFNVIQSQTNFVLCSPPAHLGKDRARKLYNQLLERNIYVRYFEDKLLYDKLRISIGTEEEMKILYDYLKKLMESATFNNS</sequence>
<evidence type="ECO:0000256" key="4">
    <source>
        <dbReference type="ARBA" id="ARBA00022576"/>
    </source>
</evidence>
<evidence type="ECO:0000256" key="7">
    <source>
        <dbReference type="ARBA" id="ARBA00023102"/>
    </source>
</evidence>
<organism evidence="11 12">
    <name type="scientific">Metabacillus fastidiosus</name>
    <dbReference type="NCBI Taxonomy" id="1458"/>
    <lineage>
        <taxon>Bacteria</taxon>
        <taxon>Bacillati</taxon>
        <taxon>Bacillota</taxon>
        <taxon>Bacilli</taxon>
        <taxon>Bacillales</taxon>
        <taxon>Bacillaceae</taxon>
        <taxon>Metabacillus</taxon>
    </lineage>
</organism>
<keyword evidence="4 9" id="KW-0032">Aminotransferase</keyword>
<protein>
    <recommendedName>
        <fullName evidence="9">Histidinol-phosphate aminotransferase</fullName>
        <ecNumber evidence="9">2.6.1.9</ecNumber>
    </recommendedName>
    <alternativeName>
        <fullName evidence="9">Imidazole acetol-phosphate transaminase</fullName>
    </alternativeName>
</protein>
<evidence type="ECO:0000256" key="9">
    <source>
        <dbReference type="HAMAP-Rule" id="MF_01023"/>
    </source>
</evidence>
<dbReference type="GeneID" id="301140660"/>
<dbReference type="InterPro" id="IPR005861">
    <property type="entry name" value="HisP_aminotrans"/>
</dbReference>
<evidence type="ECO:0000313" key="11">
    <source>
        <dbReference type="EMBL" id="MED4401623.1"/>
    </source>
</evidence>
<dbReference type="PROSITE" id="PS00599">
    <property type="entry name" value="AA_TRANSFER_CLASS_2"/>
    <property type="match status" value="1"/>
</dbReference>
<accession>A0ABU6NY97</accession>
<dbReference type="InterPro" id="IPR001917">
    <property type="entry name" value="Aminotrans_II_pyridoxalP_BS"/>
</dbReference>
<evidence type="ECO:0000259" key="10">
    <source>
        <dbReference type="Pfam" id="PF00155"/>
    </source>
</evidence>
<feature type="domain" description="Aminotransferase class I/classII large" evidence="10">
    <location>
        <begin position="25"/>
        <end position="348"/>
    </location>
</feature>
<evidence type="ECO:0000313" key="12">
    <source>
        <dbReference type="Proteomes" id="UP001342826"/>
    </source>
</evidence>
<evidence type="ECO:0000256" key="2">
    <source>
        <dbReference type="ARBA" id="ARBA00005011"/>
    </source>
</evidence>
<comment type="similarity">
    <text evidence="9">Belongs to the class-II pyridoxal-phosphate-dependent aminotransferase family. Histidinol-phosphate aminotransferase subfamily.</text>
</comment>
<gene>
    <name evidence="9 11" type="primary">hisC</name>
    <name evidence="11" type="ORF">P9271_09880</name>
</gene>
<keyword evidence="12" id="KW-1185">Reference proteome</keyword>
<dbReference type="EC" id="2.6.1.9" evidence="9"/>
<evidence type="ECO:0000256" key="6">
    <source>
        <dbReference type="ARBA" id="ARBA00022898"/>
    </source>
</evidence>
<evidence type="ECO:0000256" key="3">
    <source>
        <dbReference type="ARBA" id="ARBA00011738"/>
    </source>
</evidence>
<reference evidence="11 12" key="1">
    <citation type="submission" date="2023-03" db="EMBL/GenBank/DDBJ databases">
        <title>Bacillus Genome Sequencing.</title>
        <authorList>
            <person name="Dunlap C."/>
        </authorList>
    </citation>
    <scope>NUCLEOTIDE SEQUENCE [LARGE SCALE GENOMIC DNA]</scope>
    <source>
        <strain evidence="11 12">NRS-1717</strain>
    </source>
</reference>
<dbReference type="SUPFAM" id="SSF53383">
    <property type="entry name" value="PLP-dependent transferases"/>
    <property type="match status" value="1"/>
</dbReference>
<comment type="subunit">
    <text evidence="3 9">Homodimer.</text>
</comment>
<comment type="catalytic activity">
    <reaction evidence="8 9">
        <text>L-histidinol phosphate + 2-oxoglutarate = 3-(imidazol-4-yl)-2-oxopropyl phosphate + L-glutamate</text>
        <dbReference type="Rhea" id="RHEA:23744"/>
        <dbReference type="ChEBI" id="CHEBI:16810"/>
        <dbReference type="ChEBI" id="CHEBI:29985"/>
        <dbReference type="ChEBI" id="CHEBI:57766"/>
        <dbReference type="ChEBI" id="CHEBI:57980"/>
        <dbReference type="EC" id="2.6.1.9"/>
    </reaction>
</comment>
<feature type="modified residue" description="N6-(pyridoxal phosphate)lysine" evidence="9">
    <location>
        <position position="212"/>
    </location>
</feature>
<comment type="cofactor">
    <cofactor evidence="1 9">
        <name>pyridoxal 5'-phosphate</name>
        <dbReference type="ChEBI" id="CHEBI:597326"/>
    </cofactor>
</comment>
<keyword evidence="6 9" id="KW-0663">Pyridoxal phosphate</keyword>